<dbReference type="Proteomes" id="UP000800039">
    <property type="component" value="Unassembled WGS sequence"/>
</dbReference>
<name>A0A9P4GKJ3_9PLEO</name>
<feature type="region of interest" description="Disordered" evidence="1">
    <location>
        <begin position="357"/>
        <end position="406"/>
    </location>
</feature>
<proteinExistence type="predicted"/>
<feature type="compositionally biased region" description="Low complexity" evidence="1">
    <location>
        <begin position="361"/>
        <end position="374"/>
    </location>
</feature>
<keyword evidence="3" id="KW-1185">Reference proteome</keyword>
<evidence type="ECO:0000313" key="2">
    <source>
        <dbReference type="EMBL" id="KAF1847036.1"/>
    </source>
</evidence>
<dbReference type="AlphaFoldDB" id="A0A9P4GKJ3"/>
<evidence type="ECO:0000313" key="3">
    <source>
        <dbReference type="Proteomes" id="UP000800039"/>
    </source>
</evidence>
<feature type="region of interest" description="Disordered" evidence="1">
    <location>
        <begin position="200"/>
        <end position="240"/>
    </location>
</feature>
<feature type="region of interest" description="Disordered" evidence="1">
    <location>
        <begin position="285"/>
        <end position="333"/>
    </location>
</feature>
<reference evidence="2" key="1">
    <citation type="submission" date="2020-01" db="EMBL/GenBank/DDBJ databases">
        <authorList>
            <consortium name="DOE Joint Genome Institute"/>
            <person name="Haridas S."/>
            <person name="Albert R."/>
            <person name="Binder M."/>
            <person name="Bloem J."/>
            <person name="Labutti K."/>
            <person name="Salamov A."/>
            <person name="Andreopoulos B."/>
            <person name="Baker S.E."/>
            <person name="Barry K."/>
            <person name="Bills G."/>
            <person name="Bluhm B.H."/>
            <person name="Cannon C."/>
            <person name="Castanera R."/>
            <person name="Culley D.E."/>
            <person name="Daum C."/>
            <person name="Ezra D."/>
            <person name="Gonzalez J.B."/>
            <person name="Henrissat B."/>
            <person name="Kuo A."/>
            <person name="Liang C."/>
            <person name="Lipzen A."/>
            <person name="Lutzoni F."/>
            <person name="Magnuson J."/>
            <person name="Mondo S."/>
            <person name="Nolan M."/>
            <person name="Ohm R."/>
            <person name="Pangilinan J."/>
            <person name="Park H.-J."/>
            <person name="Ramirez L."/>
            <person name="Alfaro M."/>
            <person name="Sun H."/>
            <person name="Tritt A."/>
            <person name="Yoshinaga Y."/>
            <person name="Zwiers L.-H."/>
            <person name="Turgeon B.G."/>
            <person name="Goodwin S.B."/>
            <person name="Spatafora J.W."/>
            <person name="Crous P.W."/>
            <person name="Grigoriev I.V."/>
        </authorList>
    </citation>
    <scope>NUCLEOTIDE SEQUENCE</scope>
    <source>
        <strain evidence="2">CBS 394.84</strain>
    </source>
</reference>
<feature type="compositionally biased region" description="Acidic residues" evidence="1">
    <location>
        <begin position="178"/>
        <end position="187"/>
    </location>
</feature>
<feature type="compositionally biased region" description="Basic and acidic residues" evidence="1">
    <location>
        <begin position="111"/>
        <end position="137"/>
    </location>
</feature>
<gene>
    <name evidence="2" type="ORF">K460DRAFT_363149</name>
</gene>
<feature type="region of interest" description="Disordered" evidence="1">
    <location>
        <begin position="1"/>
        <end position="188"/>
    </location>
</feature>
<dbReference type="OrthoDB" id="3946385at2759"/>
<feature type="compositionally biased region" description="Low complexity" evidence="1">
    <location>
        <begin position="301"/>
        <end position="327"/>
    </location>
</feature>
<dbReference type="RefSeq" id="XP_040789599.1">
    <property type="nucleotide sequence ID" value="XM_040932769.1"/>
</dbReference>
<feature type="compositionally biased region" description="Polar residues" evidence="1">
    <location>
        <begin position="164"/>
        <end position="173"/>
    </location>
</feature>
<protein>
    <submittedName>
        <fullName evidence="2">Uncharacterized protein</fullName>
    </submittedName>
</protein>
<evidence type="ECO:0000256" key="1">
    <source>
        <dbReference type="SAM" id="MobiDB-lite"/>
    </source>
</evidence>
<sequence length="406" mass="42923">MASKPLSPGPTSTTTSSAKQARSRKAASSSQSMEGNAGRAGSAGGIVLEKDQGVKSTSTAKLATKAPSNLAVKDVASEATTTANKPRRKPRKLNKEPTSTPAQQAVNTSTLERKPEPTSELEALKSRVRGLEAKVEELYNTGGDVRPARSPRRRGKGRKGSSATQVPTINNAAKVQEVEDDEEEADEELVRLEGELEVARQDLESFRPRNKRTVSQEDDDVEEIPRSGEGLEENKGVGNRHVTLSGSYRIPLPTNVSMDDVKTIQSGVSAAQSVARGFLDQRRAAAALREQQTPISKASNSQASSAPKRPKPKSMSSSMEVSVDNSAGKQSWSDWIGGYSVAISRAVNKIEHEAAVESQNAGGASAAKAPAQTGRTGSAPSSKKNVGGRRSAPKAKVGNEAQELMS</sequence>
<feature type="compositionally biased region" description="Polar residues" evidence="1">
    <location>
        <begin position="96"/>
        <end position="110"/>
    </location>
</feature>
<comment type="caution">
    <text evidence="2">The sequence shown here is derived from an EMBL/GenBank/DDBJ whole genome shotgun (WGS) entry which is preliminary data.</text>
</comment>
<dbReference type="EMBL" id="ML976615">
    <property type="protein sequence ID" value="KAF1847036.1"/>
    <property type="molecule type" value="Genomic_DNA"/>
</dbReference>
<dbReference type="GeneID" id="63850020"/>
<organism evidence="2 3">
    <name type="scientific">Cucurbitaria berberidis CBS 394.84</name>
    <dbReference type="NCBI Taxonomy" id="1168544"/>
    <lineage>
        <taxon>Eukaryota</taxon>
        <taxon>Fungi</taxon>
        <taxon>Dikarya</taxon>
        <taxon>Ascomycota</taxon>
        <taxon>Pezizomycotina</taxon>
        <taxon>Dothideomycetes</taxon>
        <taxon>Pleosporomycetidae</taxon>
        <taxon>Pleosporales</taxon>
        <taxon>Pleosporineae</taxon>
        <taxon>Cucurbitariaceae</taxon>
        <taxon>Cucurbitaria</taxon>
    </lineage>
</organism>
<accession>A0A9P4GKJ3</accession>
<feature type="compositionally biased region" description="Polar residues" evidence="1">
    <location>
        <begin position="375"/>
        <end position="384"/>
    </location>
</feature>
<feature type="compositionally biased region" description="Basic residues" evidence="1">
    <location>
        <begin position="149"/>
        <end position="159"/>
    </location>
</feature>
<feature type="compositionally biased region" description="Low complexity" evidence="1">
    <location>
        <begin position="9"/>
        <end position="32"/>
    </location>
</feature>